<protein>
    <submittedName>
        <fullName evidence="8">NUDIX domain-containing protein</fullName>
    </submittedName>
</protein>
<dbReference type="EMBL" id="FNSN01000003">
    <property type="protein sequence ID" value="SEB67992.1"/>
    <property type="molecule type" value="Genomic_DNA"/>
</dbReference>
<dbReference type="Proteomes" id="UP000182652">
    <property type="component" value="Unassembled WGS sequence"/>
</dbReference>
<evidence type="ECO:0000256" key="2">
    <source>
        <dbReference type="ARBA" id="ARBA00001946"/>
    </source>
</evidence>
<proteinExistence type="predicted"/>
<dbReference type="PANTHER" id="PTHR12992">
    <property type="entry name" value="NUDIX HYDROLASE"/>
    <property type="match status" value="1"/>
</dbReference>
<organism evidence="8 9">
    <name type="scientific">Arthrobacter woluwensis</name>
    <dbReference type="NCBI Taxonomy" id="156980"/>
    <lineage>
        <taxon>Bacteria</taxon>
        <taxon>Bacillati</taxon>
        <taxon>Actinomycetota</taxon>
        <taxon>Actinomycetes</taxon>
        <taxon>Micrococcales</taxon>
        <taxon>Micrococcaceae</taxon>
        <taxon>Arthrobacter</taxon>
    </lineage>
</organism>
<dbReference type="PROSITE" id="PS51462">
    <property type="entry name" value="NUDIX"/>
    <property type="match status" value="1"/>
</dbReference>
<feature type="domain" description="Nudix hydrolase" evidence="7">
    <location>
        <begin position="35"/>
        <end position="190"/>
    </location>
</feature>
<dbReference type="SUPFAM" id="SSF55811">
    <property type="entry name" value="Nudix"/>
    <property type="match status" value="1"/>
</dbReference>
<keyword evidence="5" id="KW-0460">Magnesium</keyword>
<evidence type="ECO:0000256" key="3">
    <source>
        <dbReference type="ARBA" id="ARBA00022723"/>
    </source>
</evidence>
<dbReference type="InterPro" id="IPR045121">
    <property type="entry name" value="CoAse"/>
</dbReference>
<dbReference type="GO" id="GO:0010945">
    <property type="term" value="F:coenzyme A diphosphatase activity"/>
    <property type="evidence" value="ECO:0007669"/>
    <property type="project" value="InterPro"/>
</dbReference>
<evidence type="ECO:0000256" key="4">
    <source>
        <dbReference type="ARBA" id="ARBA00022801"/>
    </source>
</evidence>
<dbReference type="GO" id="GO:0046872">
    <property type="term" value="F:metal ion binding"/>
    <property type="evidence" value="ECO:0007669"/>
    <property type="project" value="UniProtKB-KW"/>
</dbReference>
<keyword evidence="4" id="KW-0378">Hydrolase</keyword>
<evidence type="ECO:0000259" key="7">
    <source>
        <dbReference type="PROSITE" id="PS51462"/>
    </source>
</evidence>
<comment type="cofactor">
    <cofactor evidence="2">
        <name>Mg(2+)</name>
        <dbReference type="ChEBI" id="CHEBI:18420"/>
    </cofactor>
</comment>
<name>A0A1H4LCS7_9MICC</name>
<keyword evidence="6" id="KW-0464">Manganese</keyword>
<dbReference type="PANTHER" id="PTHR12992:SF11">
    <property type="entry name" value="MITOCHONDRIAL COENZYME A DIPHOSPHATASE NUDT8"/>
    <property type="match status" value="1"/>
</dbReference>
<sequence>MSALRDLRRFAGEAGTVLAEELGARWRLTLAEPDTARDAAVLMLFAPTAESAGRDPDSLGPDDLDLLMLQRATTLGSHAGEIAFPGGKLEPDDADEAAAALREAVEETGLDPAGVDVVGVLPSHPLPYSNFMVTPVLAWWREVSPVFVVDPRESAQVFRIPVRDLLDPRNRVTASLERAGVVFESPAFLVEDVFIWGFTGKLLEETFHYLGWAKPWDPDRKHFFTL</sequence>
<dbReference type="InterPro" id="IPR015797">
    <property type="entry name" value="NUDIX_hydrolase-like_dom_sf"/>
</dbReference>
<keyword evidence="3" id="KW-0479">Metal-binding</keyword>
<evidence type="ECO:0000313" key="8">
    <source>
        <dbReference type="EMBL" id="SEB67992.1"/>
    </source>
</evidence>
<gene>
    <name evidence="8" type="ORF">SAMN04489745_0946</name>
</gene>
<evidence type="ECO:0000256" key="6">
    <source>
        <dbReference type="ARBA" id="ARBA00023211"/>
    </source>
</evidence>
<evidence type="ECO:0000313" key="9">
    <source>
        <dbReference type="Proteomes" id="UP000182652"/>
    </source>
</evidence>
<evidence type="ECO:0000256" key="5">
    <source>
        <dbReference type="ARBA" id="ARBA00022842"/>
    </source>
</evidence>
<dbReference type="AlphaFoldDB" id="A0A1H4LCS7"/>
<dbReference type="InterPro" id="IPR000086">
    <property type="entry name" value="NUDIX_hydrolase_dom"/>
</dbReference>
<dbReference type="CDD" id="cd03426">
    <property type="entry name" value="NUDIX_CoAse_Nudt7"/>
    <property type="match status" value="1"/>
</dbReference>
<keyword evidence="9" id="KW-1185">Reference proteome</keyword>
<reference evidence="8 9" key="1">
    <citation type="submission" date="2016-10" db="EMBL/GenBank/DDBJ databases">
        <authorList>
            <person name="de Groot N.N."/>
        </authorList>
    </citation>
    <scope>NUCLEOTIDE SEQUENCE [LARGE SCALE GENOMIC DNA]</scope>
    <source>
        <strain evidence="8 9">DSM 10495</strain>
    </source>
</reference>
<dbReference type="Gene3D" id="3.90.79.10">
    <property type="entry name" value="Nucleoside Triphosphate Pyrophosphohydrolase"/>
    <property type="match status" value="1"/>
</dbReference>
<accession>A0A1H4LCS7</accession>
<comment type="cofactor">
    <cofactor evidence="1">
        <name>Mn(2+)</name>
        <dbReference type="ChEBI" id="CHEBI:29035"/>
    </cofactor>
</comment>
<evidence type="ECO:0000256" key="1">
    <source>
        <dbReference type="ARBA" id="ARBA00001936"/>
    </source>
</evidence>
<dbReference type="Pfam" id="PF00293">
    <property type="entry name" value="NUDIX"/>
    <property type="match status" value="1"/>
</dbReference>
<dbReference type="STRING" id="156980.SAMN04489745_0946"/>
<dbReference type="RefSeq" id="WP_066215926.1">
    <property type="nucleotide sequence ID" value="NZ_FNSN01000003.1"/>
</dbReference>